<organism evidence="1 2">
    <name type="scientific">Uabimicrobium amorphum</name>
    <dbReference type="NCBI Taxonomy" id="2596890"/>
    <lineage>
        <taxon>Bacteria</taxon>
        <taxon>Pseudomonadati</taxon>
        <taxon>Planctomycetota</taxon>
        <taxon>Candidatus Uabimicrobiia</taxon>
        <taxon>Candidatus Uabimicrobiales</taxon>
        <taxon>Candidatus Uabimicrobiaceae</taxon>
        <taxon>Candidatus Uabimicrobium</taxon>
    </lineage>
</organism>
<evidence type="ECO:0000313" key="2">
    <source>
        <dbReference type="Proteomes" id="UP000326354"/>
    </source>
</evidence>
<keyword evidence="2" id="KW-1185">Reference proteome</keyword>
<evidence type="ECO:0000313" key="1">
    <source>
        <dbReference type="EMBL" id="BBM87102.1"/>
    </source>
</evidence>
<dbReference type="KEGG" id="uam:UABAM_05505"/>
<name>A0A5S9F7C2_UABAM</name>
<sequence>MKRIIILLMVICSVWAKDLDKPEEYAADTIDGHAGYIANKFDDESFEDWQIKYLRDSLVQWLKEESLKHVYIDVVNTDSKEVDFRTRFDIKYSKDFKSDFWRDLSKLRQDARKFSKENEGKSYKVSILVGFSKKHSSAKGWSPAKGYPGMNKFSVDRVKSHNAVSVGGINIKGSTVGITILSP</sequence>
<dbReference type="EMBL" id="AP019860">
    <property type="protein sequence ID" value="BBM87102.1"/>
    <property type="molecule type" value="Genomic_DNA"/>
</dbReference>
<dbReference type="AlphaFoldDB" id="A0A5S9F7C2"/>
<dbReference type="RefSeq" id="WP_151971131.1">
    <property type="nucleotide sequence ID" value="NZ_AP019860.1"/>
</dbReference>
<proteinExistence type="predicted"/>
<accession>A0A5S9F7C2</accession>
<reference evidence="1 2" key="1">
    <citation type="submission" date="2019-08" db="EMBL/GenBank/DDBJ databases">
        <title>Complete genome sequence of Candidatus Uab amorphum.</title>
        <authorList>
            <person name="Shiratori T."/>
            <person name="Suzuki S."/>
            <person name="Kakizawa Y."/>
            <person name="Ishida K."/>
        </authorList>
    </citation>
    <scope>NUCLEOTIDE SEQUENCE [LARGE SCALE GENOMIC DNA]</scope>
    <source>
        <strain evidence="1 2">SRT547</strain>
    </source>
</reference>
<protein>
    <submittedName>
        <fullName evidence="1">Uncharacterized protein</fullName>
    </submittedName>
</protein>
<gene>
    <name evidence="1" type="ORF">UABAM_05505</name>
</gene>
<dbReference type="Proteomes" id="UP000326354">
    <property type="component" value="Chromosome"/>
</dbReference>